<keyword evidence="11" id="KW-1185">Reference proteome</keyword>
<evidence type="ECO:0000256" key="9">
    <source>
        <dbReference type="SAM" id="MobiDB-lite"/>
    </source>
</evidence>
<feature type="compositionally biased region" description="Basic and acidic residues" evidence="9">
    <location>
        <begin position="122"/>
        <end position="143"/>
    </location>
</feature>
<keyword evidence="5 8" id="KW-0808">Transferase</keyword>
<dbReference type="EMBL" id="LGRX02020167">
    <property type="protein sequence ID" value="KAK3257741.1"/>
    <property type="molecule type" value="Genomic_DNA"/>
</dbReference>
<evidence type="ECO:0000256" key="6">
    <source>
        <dbReference type="ARBA" id="ARBA00022691"/>
    </source>
</evidence>
<dbReference type="Gene3D" id="3.40.50.150">
    <property type="entry name" value="Vaccinia Virus protein VP39"/>
    <property type="match status" value="1"/>
</dbReference>
<dbReference type="AlphaFoldDB" id="A0AAE0FDG8"/>
<comment type="function">
    <text evidence="8">Probable methyltransferase required to silence rDNA.</text>
</comment>
<dbReference type="Gene3D" id="1.10.10.2150">
    <property type="entry name" value="Ribosomal RNA-processing protein 8, N-terminal domain"/>
    <property type="match status" value="1"/>
</dbReference>
<comment type="similarity">
    <text evidence="2 8">Belongs to the methyltransferase superfamily. RRP8 family.</text>
</comment>
<evidence type="ECO:0000256" key="5">
    <source>
        <dbReference type="ARBA" id="ARBA00022679"/>
    </source>
</evidence>
<sequence>MESIMMDVPAFEGDSGSWDDVSASLVARPATAPEVEKGSSKKAIQVKAIKESVKNLGTKTKKRALESAGGDEEPSAPAKKQKKTALSTQSAARVAVPDETKRGGDEAKTSGKNLGKRRRANEKRMRIREERKAAAIAKQKEVKAGPNDSTGRTETSKKKIATKKTNVEGQMQSEDAAQSKTATKGKKNKFKEAVQGTQAGETLPKESPKKVQVLPAKQPAKAMKGPVQTEKAPAKTECGLEQPAQEDARGVISDSSAAPEPSAVAGRAKQTPKKQSGKVEEASPAPSVPESASRKKQGKPSVLDRLKSHLSGGHFRFLNEALYTQIGESSFEQFQAAPTLFDQYHDGFREQTKKWPTLPVHATRILVSSGWIWIAEVRSRLEANDGSGDATKAFVACLKKMGYALVKSDHSNKMFVVFQFQRQGAKNAEQPMSIQWPELKPCIYKRR</sequence>
<dbReference type="PANTHER" id="PTHR12787">
    <property type="entry name" value="RIBOSOMAL RNA-PROCESSING PROTEIN 8"/>
    <property type="match status" value="1"/>
</dbReference>
<feature type="compositionally biased region" description="Polar residues" evidence="9">
    <location>
        <begin position="163"/>
        <end position="179"/>
    </location>
</feature>
<keyword evidence="6 8" id="KW-0949">S-adenosyl-L-methionine</keyword>
<dbReference type="Proteomes" id="UP001190700">
    <property type="component" value="Unassembled WGS sequence"/>
</dbReference>
<comment type="caution">
    <text evidence="10">The sequence shown here is derived from an EMBL/GenBank/DDBJ whole genome shotgun (WGS) entry which is preliminary data.</text>
</comment>
<comment type="subcellular location">
    <subcellularLocation>
        <location evidence="1 8">Nucleus</location>
        <location evidence="1 8">Nucleolus</location>
    </subcellularLocation>
</comment>
<gene>
    <name evidence="10" type="ORF">CYMTET_33182</name>
</gene>
<dbReference type="InterPro" id="IPR029063">
    <property type="entry name" value="SAM-dependent_MTases_sf"/>
</dbReference>
<evidence type="ECO:0000256" key="3">
    <source>
        <dbReference type="ARBA" id="ARBA00022552"/>
    </source>
</evidence>
<dbReference type="InterPro" id="IPR042036">
    <property type="entry name" value="RRP8_N"/>
</dbReference>
<evidence type="ECO:0000313" key="11">
    <source>
        <dbReference type="Proteomes" id="UP001190700"/>
    </source>
</evidence>
<dbReference type="GO" id="GO:0008168">
    <property type="term" value="F:methyltransferase activity"/>
    <property type="evidence" value="ECO:0007669"/>
    <property type="project" value="UniProtKB-KW"/>
</dbReference>
<keyword evidence="4 8" id="KW-0489">Methyltransferase</keyword>
<feature type="compositionally biased region" description="Basic and acidic residues" evidence="9">
    <location>
        <begin position="96"/>
        <end position="109"/>
    </location>
</feature>
<dbReference type="GO" id="GO:0006364">
    <property type="term" value="P:rRNA processing"/>
    <property type="evidence" value="ECO:0007669"/>
    <property type="project" value="UniProtKB-UniRule"/>
</dbReference>
<dbReference type="InterPro" id="IPR007823">
    <property type="entry name" value="RRP8"/>
</dbReference>
<evidence type="ECO:0000256" key="1">
    <source>
        <dbReference type="ARBA" id="ARBA00004604"/>
    </source>
</evidence>
<accession>A0AAE0FDG8</accession>
<protein>
    <recommendedName>
        <fullName evidence="8">Ribosomal RNA-processing protein 8</fullName>
        <ecNumber evidence="8">2.1.1.-</ecNumber>
    </recommendedName>
</protein>
<evidence type="ECO:0000313" key="10">
    <source>
        <dbReference type="EMBL" id="KAK3257741.1"/>
    </source>
</evidence>
<evidence type="ECO:0000256" key="8">
    <source>
        <dbReference type="RuleBase" id="RU365074"/>
    </source>
</evidence>
<organism evidence="10 11">
    <name type="scientific">Cymbomonas tetramitiformis</name>
    <dbReference type="NCBI Taxonomy" id="36881"/>
    <lineage>
        <taxon>Eukaryota</taxon>
        <taxon>Viridiplantae</taxon>
        <taxon>Chlorophyta</taxon>
        <taxon>Pyramimonadophyceae</taxon>
        <taxon>Pyramimonadales</taxon>
        <taxon>Pyramimonadaceae</taxon>
        <taxon>Cymbomonas</taxon>
    </lineage>
</organism>
<feature type="region of interest" description="Disordered" evidence="9">
    <location>
        <begin position="51"/>
        <end position="301"/>
    </location>
</feature>
<proteinExistence type="inferred from homology"/>
<name>A0AAE0FDG8_9CHLO</name>
<dbReference type="EC" id="2.1.1.-" evidence="8"/>
<dbReference type="Pfam" id="PF05148">
    <property type="entry name" value="Methyltransf_8"/>
    <property type="match status" value="2"/>
</dbReference>
<dbReference type="GO" id="GO:0032259">
    <property type="term" value="P:methylation"/>
    <property type="evidence" value="ECO:0007669"/>
    <property type="project" value="UniProtKB-KW"/>
</dbReference>
<keyword evidence="3 8" id="KW-0698">rRNA processing</keyword>
<evidence type="ECO:0000256" key="7">
    <source>
        <dbReference type="ARBA" id="ARBA00023242"/>
    </source>
</evidence>
<evidence type="ECO:0000256" key="4">
    <source>
        <dbReference type="ARBA" id="ARBA00022603"/>
    </source>
</evidence>
<keyword evidence="7 8" id="KW-0539">Nucleus</keyword>
<dbReference type="PANTHER" id="PTHR12787:SF0">
    <property type="entry name" value="RIBOSOMAL RNA-PROCESSING PROTEIN 8"/>
    <property type="match status" value="1"/>
</dbReference>
<reference evidence="10 11" key="1">
    <citation type="journal article" date="2015" name="Genome Biol. Evol.">
        <title>Comparative Genomics of a Bacterivorous Green Alga Reveals Evolutionary Causalities and Consequences of Phago-Mixotrophic Mode of Nutrition.</title>
        <authorList>
            <person name="Burns J.A."/>
            <person name="Paasch A."/>
            <person name="Narechania A."/>
            <person name="Kim E."/>
        </authorList>
    </citation>
    <scope>NUCLEOTIDE SEQUENCE [LARGE SCALE GENOMIC DNA]</scope>
    <source>
        <strain evidence="10 11">PLY_AMNH</strain>
    </source>
</reference>
<evidence type="ECO:0000256" key="2">
    <source>
        <dbReference type="ARBA" id="ARBA00006301"/>
    </source>
</evidence>
<dbReference type="GO" id="GO:0005730">
    <property type="term" value="C:nucleolus"/>
    <property type="evidence" value="ECO:0007669"/>
    <property type="project" value="UniProtKB-SubCell"/>
</dbReference>
<dbReference type="FunFam" id="1.10.10.2150:FF:000001">
    <property type="entry name" value="Ribosomal RNA-processing protein 8"/>
    <property type="match status" value="1"/>
</dbReference>
<feature type="compositionally biased region" description="Low complexity" evidence="9">
    <location>
        <begin position="282"/>
        <end position="291"/>
    </location>
</feature>